<accession>I3TP20</accession>
<reference evidence="3 4" key="1">
    <citation type="journal article" date="2012" name="J. Am. Chem. Soc.">
        <title>Bacterial biosynthesis and maturation of the didemnin anti-cancer agents.</title>
        <authorList>
            <person name="Xu Y."/>
            <person name="Kersten R.D."/>
            <person name="Nam S.J."/>
            <person name="Lu L."/>
            <person name="Al-Suwailem A.M."/>
            <person name="Zheng H."/>
            <person name="Fenical W."/>
            <person name="Dorrestein P.C."/>
            <person name="Moore B.S."/>
            <person name="Qian P.Y."/>
        </authorList>
    </citation>
    <scope>NUCLEOTIDE SEQUENCE [LARGE SCALE GENOMIC DNA]</scope>
    <source>
        <strain evidence="3 4">KA081020-065</strain>
    </source>
</reference>
<dbReference type="PATRIC" id="fig|1110502.3.peg.2737"/>
<evidence type="ECO:0000256" key="1">
    <source>
        <dbReference type="SAM" id="MobiDB-lite"/>
    </source>
</evidence>
<gene>
    <name evidence="3" type="ordered locus">TMO_2670</name>
</gene>
<dbReference type="GO" id="GO:0007165">
    <property type="term" value="P:signal transduction"/>
    <property type="evidence" value="ECO:0007669"/>
    <property type="project" value="InterPro"/>
</dbReference>
<dbReference type="SUPFAM" id="SSF52200">
    <property type="entry name" value="Toll/Interleukin receptor TIR domain"/>
    <property type="match status" value="1"/>
</dbReference>
<evidence type="ECO:0000313" key="3">
    <source>
        <dbReference type="EMBL" id="AFK54508.1"/>
    </source>
</evidence>
<sequence>MARAKSRGGARSGGWFMSSQSPSTRLKAEEEPREAIFISHAAPEDNAFTLWLGAKLAAMGYEVWADVLKLRGGDDWQRKLENALRHRACKMLLVANPRAVDKQGVRNEIQIASDVAHKLGDAAFIIPLRMEPFEAPFLIAHAQYIDFTRGWAHGLSELLETLQETYRVPRNPAGEEKNWREIQLIHGKTLVTEPERLISNWLSIDQLPTKIRYYEFKGQVSERRAQERMREAPWPLKRFRLGFLTFAPIHDLQDHFGPNLPIRPKEERRVADFLESGWSELDIVRLDARNHFSDLARQAFEKLFAERGLRHYALSGTQSAWWPPVHIAPTTKIGFRWGDVAGLRQIQGVSHKRQMNWHFAVSVAARSAPVPHIRIVSRLVFTEDGDKPFDDLAKMHRLRRSFAKTWRNARWRDMLLAFLHWLAEGQDSLSVPVTSEEGVVLGLPPMSWEVPVSLPVEDEAPEPDDDDPSDDDEPDESDSPSAVGGPEEAGDDV</sequence>
<evidence type="ECO:0000313" key="4">
    <source>
        <dbReference type="Proteomes" id="UP000005258"/>
    </source>
</evidence>
<dbReference type="PROSITE" id="PS50104">
    <property type="entry name" value="TIR"/>
    <property type="match status" value="1"/>
</dbReference>
<dbReference type="AlphaFoldDB" id="I3TP20"/>
<dbReference type="Pfam" id="PF13676">
    <property type="entry name" value="TIR_2"/>
    <property type="match status" value="1"/>
</dbReference>
<organism evidence="3 4">
    <name type="scientific">Tistrella mobilis (strain KA081020-065)</name>
    <dbReference type="NCBI Taxonomy" id="1110502"/>
    <lineage>
        <taxon>Bacteria</taxon>
        <taxon>Pseudomonadati</taxon>
        <taxon>Pseudomonadota</taxon>
        <taxon>Alphaproteobacteria</taxon>
        <taxon>Geminicoccales</taxon>
        <taxon>Geminicoccaceae</taxon>
        <taxon>Tistrella</taxon>
    </lineage>
</organism>
<feature type="compositionally biased region" description="Acidic residues" evidence="1">
    <location>
        <begin position="456"/>
        <end position="478"/>
    </location>
</feature>
<feature type="domain" description="TIR" evidence="2">
    <location>
        <begin position="32"/>
        <end position="186"/>
    </location>
</feature>
<dbReference type="HOGENOM" id="CLU_028733_0_0_5"/>
<feature type="region of interest" description="Disordered" evidence="1">
    <location>
        <begin position="451"/>
        <end position="493"/>
    </location>
</feature>
<name>I3TP20_TISMK</name>
<protein>
    <recommendedName>
        <fullName evidence="2">TIR domain-containing protein</fullName>
    </recommendedName>
</protein>
<dbReference type="EMBL" id="CP003236">
    <property type="protein sequence ID" value="AFK54508.1"/>
    <property type="molecule type" value="Genomic_DNA"/>
</dbReference>
<dbReference type="eggNOG" id="COG1537">
    <property type="taxonomic scope" value="Bacteria"/>
</dbReference>
<proteinExistence type="predicted"/>
<dbReference type="InterPro" id="IPR035897">
    <property type="entry name" value="Toll_tir_struct_dom_sf"/>
</dbReference>
<dbReference type="STRING" id="1110502.TMO_2670"/>
<evidence type="ECO:0000259" key="2">
    <source>
        <dbReference type="PROSITE" id="PS50104"/>
    </source>
</evidence>
<feature type="region of interest" description="Disordered" evidence="1">
    <location>
        <begin position="1"/>
        <end position="24"/>
    </location>
</feature>
<dbReference type="Proteomes" id="UP000005258">
    <property type="component" value="Chromosome"/>
</dbReference>
<dbReference type="Gene3D" id="3.40.50.10140">
    <property type="entry name" value="Toll/interleukin-1 receptor homology (TIR) domain"/>
    <property type="match status" value="1"/>
</dbReference>
<keyword evidence="4" id="KW-1185">Reference proteome</keyword>
<dbReference type="InterPro" id="IPR000157">
    <property type="entry name" value="TIR_dom"/>
</dbReference>
<dbReference type="KEGG" id="tmo:TMO_2670"/>